<feature type="transmembrane region" description="Helical" evidence="8">
    <location>
        <begin position="718"/>
        <end position="738"/>
    </location>
</feature>
<keyword evidence="2" id="KW-0813">Transport</keyword>
<dbReference type="InterPro" id="IPR036640">
    <property type="entry name" value="ABC1_TM_sf"/>
</dbReference>
<dbReference type="InterPro" id="IPR027417">
    <property type="entry name" value="P-loop_NTPase"/>
</dbReference>
<dbReference type="PROSITE" id="PS50893">
    <property type="entry name" value="ABC_TRANSPORTER_2"/>
    <property type="match status" value="2"/>
</dbReference>
<dbReference type="GO" id="GO:0140359">
    <property type="term" value="F:ABC-type transporter activity"/>
    <property type="evidence" value="ECO:0007669"/>
    <property type="project" value="InterPro"/>
</dbReference>
<evidence type="ECO:0000256" key="2">
    <source>
        <dbReference type="ARBA" id="ARBA00022448"/>
    </source>
</evidence>
<evidence type="ECO:0000256" key="4">
    <source>
        <dbReference type="ARBA" id="ARBA00022741"/>
    </source>
</evidence>
<dbReference type="VEuPathDB" id="FungiDB:AO090012000655"/>
<dbReference type="PROSITE" id="PS50929">
    <property type="entry name" value="ABC_TM1F"/>
    <property type="match status" value="1"/>
</dbReference>
<dbReference type="GO" id="GO:0016020">
    <property type="term" value="C:membrane"/>
    <property type="evidence" value="ECO:0007669"/>
    <property type="project" value="UniProtKB-SubCell"/>
</dbReference>
<keyword evidence="3 8" id="KW-0812">Transmembrane</keyword>
<dbReference type="PANTHER" id="PTHR24223:SF399">
    <property type="entry name" value="ABC TRANSPORTER ATNG"/>
    <property type="match status" value="1"/>
</dbReference>
<keyword evidence="6 8" id="KW-1133">Transmembrane helix</keyword>
<evidence type="ECO:0000259" key="9">
    <source>
        <dbReference type="PROSITE" id="PS50893"/>
    </source>
</evidence>
<keyword evidence="7 8" id="KW-0472">Membrane</keyword>
<proteinExistence type="predicted"/>
<evidence type="ECO:0000256" key="1">
    <source>
        <dbReference type="ARBA" id="ARBA00004141"/>
    </source>
</evidence>
<accession>A0A1S9DQJ9</accession>
<dbReference type="OrthoDB" id="6500128at2759"/>
<dbReference type="SUPFAM" id="SSF52540">
    <property type="entry name" value="P-loop containing nucleoside triphosphate hydrolases"/>
    <property type="match status" value="2"/>
</dbReference>
<dbReference type="SMART" id="SM00382">
    <property type="entry name" value="AAA"/>
    <property type="match status" value="1"/>
</dbReference>
<dbReference type="GO" id="GO:0005524">
    <property type="term" value="F:ATP binding"/>
    <property type="evidence" value="ECO:0007669"/>
    <property type="project" value="UniProtKB-KW"/>
</dbReference>
<evidence type="ECO:0000256" key="8">
    <source>
        <dbReference type="SAM" id="Phobius"/>
    </source>
</evidence>
<evidence type="ECO:0000313" key="11">
    <source>
        <dbReference type="EMBL" id="OOO11358.1"/>
    </source>
</evidence>
<protein>
    <submittedName>
        <fullName evidence="11">ABC transporter related protein</fullName>
    </submittedName>
</protein>
<feature type="domain" description="ABC transporter" evidence="9">
    <location>
        <begin position="440"/>
        <end position="669"/>
    </location>
</feature>
<comment type="subcellular location">
    <subcellularLocation>
        <location evidence="1">Membrane</location>
        <topology evidence="1">Multi-pass membrane protein</topology>
    </subcellularLocation>
</comment>
<dbReference type="PROSITE" id="PS00211">
    <property type="entry name" value="ABC_TRANSPORTER_1"/>
    <property type="match status" value="1"/>
</dbReference>
<name>A0A1S9DQJ9_ASPOZ</name>
<dbReference type="eggNOG" id="KOG0054">
    <property type="taxonomic scope" value="Eukaryota"/>
</dbReference>
<organism evidence="11 12">
    <name type="scientific">Aspergillus oryzae</name>
    <name type="common">Yellow koji mold</name>
    <dbReference type="NCBI Taxonomy" id="5062"/>
    <lineage>
        <taxon>Eukaryota</taxon>
        <taxon>Fungi</taxon>
        <taxon>Dikarya</taxon>
        <taxon>Ascomycota</taxon>
        <taxon>Pezizomycotina</taxon>
        <taxon>Eurotiomycetes</taxon>
        <taxon>Eurotiomycetidae</taxon>
        <taxon>Eurotiales</taxon>
        <taxon>Aspergillaceae</taxon>
        <taxon>Aspergillus</taxon>
        <taxon>Aspergillus subgen. Circumdati</taxon>
    </lineage>
</organism>
<evidence type="ECO:0000259" key="10">
    <source>
        <dbReference type="PROSITE" id="PS50929"/>
    </source>
</evidence>
<feature type="domain" description="ABC transporter" evidence="9">
    <location>
        <begin position="1015"/>
        <end position="1262"/>
    </location>
</feature>
<dbReference type="Pfam" id="PF00005">
    <property type="entry name" value="ABC_tran"/>
    <property type="match status" value="2"/>
</dbReference>
<dbReference type="Proteomes" id="UP000190312">
    <property type="component" value="Unassembled WGS sequence"/>
</dbReference>
<comment type="caution">
    <text evidence="11">The sequence shown here is derived from an EMBL/GenBank/DDBJ whole genome shotgun (WGS) entry which is preliminary data.</text>
</comment>
<dbReference type="Gene3D" id="3.40.50.300">
    <property type="entry name" value="P-loop containing nucleotide triphosphate hydrolases"/>
    <property type="match status" value="2"/>
</dbReference>
<feature type="domain" description="ABC transmembrane type-1" evidence="10">
    <location>
        <begin position="268"/>
        <end position="439"/>
    </location>
</feature>
<feature type="transmembrane region" description="Helical" evidence="8">
    <location>
        <begin position="15"/>
        <end position="35"/>
    </location>
</feature>
<feature type="transmembrane region" description="Helical" evidence="8">
    <location>
        <begin position="889"/>
        <end position="910"/>
    </location>
</feature>
<keyword evidence="4" id="KW-0547">Nucleotide-binding</keyword>
<evidence type="ECO:0000256" key="3">
    <source>
        <dbReference type="ARBA" id="ARBA00022692"/>
    </source>
</evidence>
<feature type="transmembrane region" description="Helical" evidence="8">
    <location>
        <begin position="47"/>
        <end position="68"/>
    </location>
</feature>
<reference evidence="11 12" key="1">
    <citation type="submission" date="2016-10" db="EMBL/GenBank/DDBJ databases">
        <title>Genome sequencing of Aspergillus oryzae BCC7051.</title>
        <authorList>
            <person name="Thammarongtham C."/>
            <person name="Vorapreeda T."/>
            <person name="Nookaew I."/>
            <person name="Srisuk T."/>
            <person name="Land M."/>
            <person name="Jeennor S."/>
            <person name="Laoteng K."/>
        </authorList>
    </citation>
    <scope>NUCLEOTIDE SEQUENCE [LARGE SCALE GENOMIC DNA]</scope>
    <source>
        <strain evidence="11 12">BCC7051</strain>
    </source>
</reference>
<dbReference type="SUPFAM" id="SSF90123">
    <property type="entry name" value="ABC transporter transmembrane region"/>
    <property type="match status" value="2"/>
</dbReference>
<dbReference type="InterPro" id="IPR050173">
    <property type="entry name" value="ABC_transporter_C-like"/>
</dbReference>
<keyword evidence="5" id="KW-0067">ATP-binding</keyword>
<evidence type="ECO:0000313" key="12">
    <source>
        <dbReference type="Proteomes" id="UP000190312"/>
    </source>
</evidence>
<feature type="transmembrane region" description="Helical" evidence="8">
    <location>
        <begin position="758"/>
        <end position="777"/>
    </location>
</feature>
<sequence>MASVRLRHHLVPPGLGLLTVIAYTLAFLKFTALAFAISKRSFTDQSLLSIACVFTIRFAAACFLIALVPLEHSRTLRPSFLLLFYLSTDLIFNVVPIGSPWPADSSLEVKRFLAASIGIELILLALETVEKRRWLLTYHAAVPRESTSGPFSRLLFLWLNHLLKAGYTNMLTPDCILPPVHEGLESILLFEDFAVAWENSDHDRRLALFLALIKCIRWEIAKIVVPRLCVVIFNMAQPFRLSRAIVYFGSTGSRLPRDTAGDLIRDSAIVFIGIAISIATYEHLGHRAMAMLRSGTTALVYHTMMWLHIDIAHESGAISLVDADIDSVAEFVRRTVCDTWANALQLGLATWLLSAQIGATCTVPIIFAIGGSVSRHQKSWLEATQKRVDFTTKVLGSIKAIKMLGLIEGMVYMIEVLRTEELKISKKFQRIQAARVSLVLELNNVTIGTGLDHSKHIGRLTLRLSTPSLTMIVGPVGCGKSILLKTILGEIEPVEGEISISDLEVAYCGQLPWIVNKSIRENIIAGSRCYDGEWYRSIIHACCLDDDLREMPVGDNTLIGRQGTKLSKGQRQRIAIARAVYARKPFAFFDDVLNDLDQVTARKVFDRVFSARGILRRIGCIVLFASHSVNHLPQADLVIAFGEDGLEIGTFRELQAAKGDISKLYISERPRNSREENIATDEMAAKRRMTRGAANIEDQTRDTSGLAIYETAVVWPKVALLLGFLVMEAGLGVLRYVWVTMWSESEDGVSNSRLGFWLGIYASIGLALTNPAIDLYLKLDVVGDYARCFEEPPWGYVKGNHDVSKRFDVVVLLPDLRNRTPVSFLSRIETGNFVSRFSEDMGLIDKVLPCGVILLGFREFSSNIYCIELTVFTGAPLEAFPAIAQVSVVIATVPHIAVAVPFLVGILILIHSVAKTKASLLSHFMDSYDGLVTIRSFGWTSSMSDTTYYLLDTAQRPRIGCVVDRNLSGIILSWTSIEPSLSAIARLKHFVEDTPRELRHRNVINPGVWPAQGAIEFRDVSVSHDSTSDPVLRNITFTLQPGQKLGLCGRTEGQVLFLIITSSLILAILGMAEVKSGRILIDGEDISMLSPAIVRNRIQCLAQEPFVVPGSVRQNLDPLGDKCDSELIVALERVQLWGAMVDRSLMYGFPDCNPLDIMIDDSFLSYGQQQLLCLARHLLKQSTILLLDEPTSDLDAAGDSAIQAVIRSEFSCCTTIMIARNLRTILDFDYVAINGKTKMLHLKLTIPKPINDSVIESLTARLKKIDEDFNLTSIDQRFAEAFYDCPDSSESELDVVRTDIQQLLKDPNPLIRGYTIDHHW</sequence>
<evidence type="ECO:0000256" key="5">
    <source>
        <dbReference type="ARBA" id="ARBA00022840"/>
    </source>
</evidence>
<evidence type="ECO:0000256" key="7">
    <source>
        <dbReference type="ARBA" id="ARBA00023136"/>
    </source>
</evidence>
<feature type="transmembrane region" description="Helical" evidence="8">
    <location>
        <begin position="1055"/>
        <end position="1072"/>
    </location>
</feature>
<dbReference type="InterPro" id="IPR003439">
    <property type="entry name" value="ABC_transporter-like_ATP-bd"/>
</dbReference>
<evidence type="ECO:0000256" key="6">
    <source>
        <dbReference type="ARBA" id="ARBA00022989"/>
    </source>
</evidence>
<dbReference type="InterPro" id="IPR017871">
    <property type="entry name" value="ABC_transporter-like_CS"/>
</dbReference>
<gene>
    <name evidence="11" type="ORF">OAory_01078280</name>
</gene>
<dbReference type="PANTHER" id="PTHR24223">
    <property type="entry name" value="ATP-BINDING CASSETTE SUB-FAMILY C"/>
    <property type="match status" value="1"/>
</dbReference>
<dbReference type="GO" id="GO:0016887">
    <property type="term" value="F:ATP hydrolysis activity"/>
    <property type="evidence" value="ECO:0007669"/>
    <property type="project" value="InterPro"/>
</dbReference>
<dbReference type="InterPro" id="IPR003593">
    <property type="entry name" value="AAA+_ATPase"/>
</dbReference>
<dbReference type="EMBL" id="MKZY01000003">
    <property type="protein sequence ID" value="OOO11358.1"/>
    <property type="molecule type" value="Genomic_DNA"/>
</dbReference>
<dbReference type="Gene3D" id="1.20.1560.10">
    <property type="entry name" value="ABC transporter type 1, transmembrane domain"/>
    <property type="match status" value="2"/>
</dbReference>
<dbReference type="InterPro" id="IPR011527">
    <property type="entry name" value="ABC1_TM_dom"/>
</dbReference>